<proteinExistence type="predicted"/>
<dbReference type="InterPro" id="IPR035418">
    <property type="entry name" value="AraC-bd_2"/>
</dbReference>
<evidence type="ECO:0000313" key="3">
    <source>
        <dbReference type="EMBL" id="OSY36432.1"/>
    </source>
</evidence>
<dbReference type="Pfam" id="PF14525">
    <property type="entry name" value="AraC_binding_2"/>
    <property type="match status" value="1"/>
</dbReference>
<protein>
    <recommendedName>
        <fullName evidence="2">Transcription regulator HTH AraC- type ligand binding domain-containing protein</fullName>
    </recommendedName>
</protein>
<evidence type="ECO:0000256" key="1">
    <source>
        <dbReference type="SAM" id="MobiDB-lite"/>
    </source>
</evidence>
<accession>A0A1Y2MML8</accession>
<reference evidence="3 4" key="1">
    <citation type="submission" date="2016-09" db="EMBL/GenBank/DDBJ databases">
        <title>Pseudonocardia autotrophica DSM535, a candidate organism with high potential of specific P450 cytochromes.</title>
        <authorList>
            <person name="Grumaz C."/>
            <person name="Vainshtein Y."/>
            <person name="Kirstahler P."/>
            <person name="Sohn K."/>
        </authorList>
    </citation>
    <scope>NUCLEOTIDE SEQUENCE [LARGE SCALE GENOMIC DNA]</scope>
    <source>
        <strain evidence="3 4">DSM 535</strain>
    </source>
</reference>
<feature type="region of interest" description="Disordered" evidence="1">
    <location>
        <begin position="1"/>
        <end position="24"/>
    </location>
</feature>
<dbReference type="RefSeq" id="WP_085915489.1">
    <property type="nucleotide sequence ID" value="NZ_AP018920.1"/>
</dbReference>
<name>A0A1Y2MML8_PSEAH</name>
<dbReference type="EMBL" id="MIGB01000039">
    <property type="protein sequence ID" value="OSY36432.1"/>
    <property type="molecule type" value="Genomic_DNA"/>
</dbReference>
<evidence type="ECO:0000259" key="2">
    <source>
        <dbReference type="Pfam" id="PF14525"/>
    </source>
</evidence>
<sequence>MASGVNFGHRAGDPSGSIRVASSDVEEATERVGQVFHPHQLTRVGPVSHFHADLNAVSVGAMVSGRLRYNSNSDLYCPNIDGYHVNVPLTGRLLSISRGRRTTAPRRRARRLQ</sequence>
<dbReference type="Proteomes" id="UP000194360">
    <property type="component" value="Unassembled WGS sequence"/>
</dbReference>
<gene>
    <name evidence="3" type="ORF">BG845_05354</name>
</gene>
<keyword evidence="4" id="KW-1185">Reference proteome</keyword>
<evidence type="ECO:0000313" key="4">
    <source>
        <dbReference type="Proteomes" id="UP000194360"/>
    </source>
</evidence>
<feature type="domain" description="Transcription regulator HTH AraC- type ligand binding" evidence="2">
    <location>
        <begin position="29"/>
        <end position="109"/>
    </location>
</feature>
<comment type="caution">
    <text evidence="3">The sequence shown here is derived from an EMBL/GenBank/DDBJ whole genome shotgun (WGS) entry which is preliminary data.</text>
</comment>
<dbReference type="OrthoDB" id="5464689at2"/>
<dbReference type="AlphaFoldDB" id="A0A1Y2MML8"/>
<organism evidence="3 4">
    <name type="scientific">Pseudonocardia autotrophica</name>
    <name type="common">Amycolata autotrophica</name>
    <name type="synonym">Nocardia autotrophica</name>
    <dbReference type="NCBI Taxonomy" id="2074"/>
    <lineage>
        <taxon>Bacteria</taxon>
        <taxon>Bacillati</taxon>
        <taxon>Actinomycetota</taxon>
        <taxon>Actinomycetes</taxon>
        <taxon>Pseudonocardiales</taxon>
        <taxon>Pseudonocardiaceae</taxon>
        <taxon>Pseudonocardia</taxon>
    </lineage>
</organism>